<dbReference type="GO" id="GO:0005576">
    <property type="term" value="C:extracellular region"/>
    <property type="evidence" value="ECO:0007669"/>
    <property type="project" value="TreeGrafter"/>
</dbReference>
<dbReference type="GO" id="GO:0008360">
    <property type="term" value="P:regulation of cell shape"/>
    <property type="evidence" value="ECO:0007669"/>
    <property type="project" value="UniProtKB-UniRule"/>
</dbReference>
<accession>A0A3N0BHK0</accession>
<dbReference type="OrthoDB" id="3176960at2"/>
<evidence type="ECO:0000256" key="1">
    <source>
        <dbReference type="ARBA" id="ARBA00004752"/>
    </source>
</evidence>
<evidence type="ECO:0000256" key="6">
    <source>
        <dbReference type="PROSITE-ProRule" id="PRU01373"/>
    </source>
</evidence>
<comment type="pathway">
    <text evidence="1 6">Cell wall biogenesis; peptidoglycan biosynthesis.</text>
</comment>
<feature type="active site" description="Nucleophile" evidence="6">
    <location>
        <position position="462"/>
    </location>
</feature>
<keyword evidence="7" id="KW-1133">Transmembrane helix</keyword>
<dbReference type="InterPro" id="IPR005490">
    <property type="entry name" value="LD_TPept_cat_dom"/>
</dbReference>
<dbReference type="InterPro" id="IPR022029">
    <property type="entry name" value="YoaR-like_PG-bd"/>
</dbReference>
<reference evidence="10" key="1">
    <citation type="submission" date="2018-05" db="EMBL/GenBank/DDBJ databases">
        <title>Genome Sequencing of selected type strains of the family Eggerthellaceae.</title>
        <authorList>
            <person name="Danylec N."/>
            <person name="Stoll D.A."/>
            <person name="Doetsch A."/>
            <person name="Huch M."/>
        </authorList>
    </citation>
    <scope>NUCLEOTIDE SEQUENCE [LARGE SCALE GENOMIC DNA]</scope>
    <source>
        <strain evidence="10">DSM 16106</strain>
    </source>
</reference>
<dbReference type="GO" id="GO:0071972">
    <property type="term" value="F:peptidoglycan L,D-transpeptidase activity"/>
    <property type="evidence" value="ECO:0007669"/>
    <property type="project" value="TreeGrafter"/>
</dbReference>
<evidence type="ECO:0000256" key="5">
    <source>
        <dbReference type="ARBA" id="ARBA00023316"/>
    </source>
</evidence>
<dbReference type="Gene3D" id="3.10.20.800">
    <property type="match status" value="1"/>
</dbReference>
<keyword evidence="7" id="KW-0812">Transmembrane</keyword>
<keyword evidence="10" id="KW-1185">Reference proteome</keyword>
<organism evidence="9 10">
    <name type="scientific">Paraeggerthella hongkongensis</name>
    <dbReference type="NCBI Taxonomy" id="230658"/>
    <lineage>
        <taxon>Bacteria</taxon>
        <taxon>Bacillati</taxon>
        <taxon>Actinomycetota</taxon>
        <taxon>Coriobacteriia</taxon>
        <taxon>Eggerthellales</taxon>
        <taxon>Eggerthellaceae</taxon>
        <taxon>Paraeggerthella</taxon>
    </lineage>
</organism>
<dbReference type="PANTHER" id="PTHR30582:SF33">
    <property type="entry name" value="EXPORTED PROTEIN"/>
    <property type="match status" value="1"/>
</dbReference>
<keyword evidence="4 6" id="KW-0573">Peptidoglycan synthesis</keyword>
<proteinExistence type="predicted"/>
<dbReference type="InterPro" id="IPR038054">
    <property type="entry name" value="LD_TPept-like_central_sf"/>
</dbReference>
<dbReference type="GO" id="GO:0018104">
    <property type="term" value="P:peptidoglycan-protein cross-linking"/>
    <property type="evidence" value="ECO:0007669"/>
    <property type="project" value="TreeGrafter"/>
</dbReference>
<evidence type="ECO:0000256" key="4">
    <source>
        <dbReference type="ARBA" id="ARBA00022984"/>
    </source>
</evidence>
<feature type="active site" description="Proton donor/acceptor" evidence="6">
    <location>
        <position position="439"/>
    </location>
</feature>
<dbReference type="GO" id="GO:0016740">
    <property type="term" value="F:transferase activity"/>
    <property type="evidence" value="ECO:0007669"/>
    <property type="project" value="UniProtKB-KW"/>
</dbReference>
<dbReference type="EMBL" id="QICD01000004">
    <property type="protein sequence ID" value="RNL47141.1"/>
    <property type="molecule type" value="Genomic_DNA"/>
</dbReference>
<dbReference type="AlphaFoldDB" id="A0A3N0BHK0"/>
<name>A0A3N0BHK0_9ACTN</name>
<evidence type="ECO:0000259" key="8">
    <source>
        <dbReference type="PROSITE" id="PS52029"/>
    </source>
</evidence>
<dbReference type="InterPro" id="IPR038063">
    <property type="entry name" value="Transpep_catalytic_dom"/>
</dbReference>
<dbReference type="SUPFAM" id="SSF141523">
    <property type="entry name" value="L,D-transpeptidase catalytic domain-like"/>
    <property type="match status" value="1"/>
</dbReference>
<protein>
    <recommendedName>
        <fullName evidence="8">L,D-TPase catalytic domain-containing protein</fullName>
    </recommendedName>
</protein>
<dbReference type="RefSeq" id="WP_123191641.1">
    <property type="nucleotide sequence ID" value="NZ_QICD01000004.1"/>
</dbReference>
<feature type="domain" description="L,D-TPase catalytic" evidence="8">
    <location>
        <begin position="358"/>
        <end position="486"/>
    </location>
</feature>
<dbReference type="GO" id="GO:0071555">
    <property type="term" value="P:cell wall organization"/>
    <property type="evidence" value="ECO:0007669"/>
    <property type="project" value="UniProtKB-UniRule"/>
</dbReference>
<keyword evidence="2" id="KW-0808">Transferase</keyword>
<dbReference type="Pfam" id="PF03734">
    <property type="entry name" value="YkuD"/>
    <property type="match status" value="1"/>
</dbReference>
<keyword evidence="7" id="KW-0472">Membrane</keyword>
<sequence>MNQYQNAPRGFHVEHRRANPLKVIGIMLACALALLLVVYVSVALYFSGRFMPNTTAGGMSLSLMSSSEAEQSLKNKLDDYALSVSGQGLDLKLTASEAGLAINTSAVINDMLSDVNPWLWPFQIGAPHDESAKLVAGSSGTALEDAVKAAVEQVNANATPPKNATLVFNKATKTFTIEPESVGTALDADAVVKVAEDALSALNRRAAITADQLQQPTILKTDERLKSAIETANVMIAANIPLTMDDYPLATVDADLIAQWITVDDEAQATLDEAALGSWVDQLVQANNTVGSARTYTRADGKQITVKGGVYGWEIDRDALLAAVKEGVGAGSTQAIAVPTVTHGETFKDPGVQDWGKRYLDIDLSEQHARFYDESGALVWESDVITGIPDGRHDTPDGVYWMNRKESPSTLKGYDGDTQIYETPVEYWMPFVGGAIGLHDAPWQTSGFGGTKYADGLGSHGCVNLPPDKAGELYGIVKGGDAVVCHW</sequence>
<evidence type="ECO:0000313" key="10">
    <source>
        <dbReference type="Proteomes" id="UP000278632"/>
    </source>
</evidence>
<gene>
    <name evidence="9" type="ORF">DMP08_03795</name>
</gene>
<feature type="transmembrane region" description="Helical" evidence="7">
    <location>
        <begin position="21"/>
        <end position="46"/>
    </location>
</feature>
<dbReference type="PROSITE" id="PS52029">
    <property type="entry name" value="LD_TPASE"/>
    <property type="match status" value="1"/>
</dbReference>
<keyword evidence="5 6" id="KW-0961">Cell wall biogenesis/degradation</keyword>
<dbReference type="Gene3D" id="2.40.440.10">
    <property type="entry name" value="L,D-transpeptidase catalytic domain-like"/>
    <property type="match status" value="1"/>
</dbReference>
<keyword evidence="3 6" id="KW-0133">Cell shape</keyword>
<evidence type="ECO:0000313" key="9">
    <source>
        <dbReference type="EMBL" id="RNL47141.1"/>
    </source>
</evidence>
<dbReference type="PANTHER" id="PTHR30582">
    <property type="entry name" value="L,D-TRANSPEPTIDASE"/>
    <property type="match status" value="1"/>
</dbReference>
<comment type="caution">
    <text evidence="9">The sequence shown here is derived from an EMBL/GenBank/DDBJ whole genome shotgun (WGS) entry which is preliminary data.</text>
</comment>
<evidence type="ECO:0000256" key="2">
    <source>
        <dbReference type="ARBA" id="ARBA00022679"/>
    </source>
</evidence>
<evidence type="ECO:0000256" key="3">
    <source>
        <dbReference type="ARBA" id="ARBA00022960"/>
    </source>
</evidence>
<dbReference type="UniPathway" id="UPA00219"/>
<dbReference type="SUPFAM" id="SSF143985">
    <property type="entry name" value="L,D-transpeptidase pre-catalytic domain-like"/>
    <property type="match status" value="1"/>
</dbReference>
<dbReference type="InterPro" id="IPR050979">
    <property type="entry name" value="LD-transpeptidase"/>
</dbReference>
<dbReference type="Pfam" id="PF12229">
    <property type="entry name" value="PG_binding_4"/>
    <property type="match status" value="1"/>
</dbReference>
<evidence type="ECO:0000256" key="7">
    <source>
        <dbReference type="SAM" id="Phobius"/>
    </source>
</evidence>
<dbReference type="CDD" id="cd16913">
    <property type="entry name" value="YkuD_like"/>
    <property type="match status" value="1"/>
</dbReference>
<dbReference type="Proteomes" id="UP000278632">
    <property type="component" value="Unassembled WGS sequence"/>
</dbReference>